<dbReference type="EMBL" id="CM047940">
    <property type="protein sequence ID" value="KAI9903782.1"/>
    <property type="molecule type" value="Genomic_DNA"/>
</dbReference>
<dbReference type="Proteomes" id="UP001163324">
    <property type="component" value="Chromosome 1"/>
</dbReference>
<name>A0ACC0VBM4_9HYPO</name>
<gene>
    <name evidence="1" type="ORF">N3K66_000311</name>
</gene>
<evidence type="ECO:0000313" key="1">
    <source>
        <dbReference type="EMBL" id="KAI9903782.1"/>
    </source>
</evidence>
<evidence type="ECO:0000313" key="2">
    <source>
        <dbReference type="Proteomes" id="UP001163324"/>
    </source>
</evidence>
<reference evidence="1" key="1">
    <citation type="submission" date="2022-10" db="EMBL/GenBank/DDBJ databases">
        <title>Complete Genome of Trichothecium roseum strain YXFP-22015, a Plant Pathogen Isolated from Citrus.</title>
        <authorList>
            <person name="Wang Y."/>
            <person name="Zhu L."/>
        </authorList>
    </citation>
    <scope>NUCLEOTIDE SEQUENCE</scope>
    <source>
        <strain evidence="1">YXFP-22015</strain>
    </source>
</reference>
<proteinExistence type="predicted"/>
<organism evidence="1 2">
    <name type="scientific">Trichothecium roseum</name>
    <dbReference type="NCBI Taxonomy" id="47278"/>
    <lineage>
        <taxon>Eukaryota</taxon>
        <taxon>Fungi</taxon>
        <taxon>Dikarya</taxon>
        <taxon>Ascomycota</taxon>
        <taxon>Pezizomycotina</taxon>
        <taxon>Sordariomycetes</taxon>
        <taxon>Hypocreomycetidae</taxon>
        <taxon>Hypocreales</taxon>
        <taxon>Hypocreales incertae sedis</taxon>
        <taxon>Trichothecium</taxon>
    </lineage>
</organism>
<comment type="caution">
    <text evidence="1">The sequence shown here is derived from an EMBL/GenBank/DDBJ whole genome shotgun (WGS) entry which is preliminary data.</text>
</comment>
<accession>A0ACC0VBM4</accession>
<protein>
    <submittedName>
        <fullName evidence="1">Uncharacterized protein</fullName>
    </submittedName>
</protein>
<sequence length="339" mass="35714">MSQIITVLGATGTQGGSVIAALLQQRDDPEQTTPYTTIRAVTRNPESLAARALAARGVQVLRADLDDPPSLRAAFAGTHAIFAVTNFFESLGTLGVQQAMAAEIRQGKNVADAAAVTTALEHFVWSTLPDSRANSGGAAAVPYYESKNAVDAHIRTELPDLLAKTTFLWVGWYAANILNPLFRPVEYHHSGGDGRSGKSYVQLVGVPPATTRIPMAGDEARNTGLWVTSILAQPRKTLPGKLVAATIGLSTFAEVLASYAEAQGLGSARCVQVGEDDYLAMWPGGWGELLLASTRYLALMGDKAFGSVEGEEGPLTKEDLGVEGLVGFAEAFANMPAVA</sequence>
<keyword evidence="2" id="KW-1185">Reference proteome</keyword>